<organism evidence="3 4">
    <name type="scientific">Marinobacterium iners DSM 11526</name>
    <dbReference type="NCBI Taxonomy" id="1122198"/>
    <lineage>
        <taxon>Bacteria</taxon>
        <taxon>Pseudomonadati</taxon>
        <taxon>Pseudomonadota</taxon>
        <taxon>Gammaproteobacteria</taxon>
        <taxon>Oceanospirillales</taxon>
        <taxon>Oceanospirillaceae</taxon>
        <taxon>Marinobacterium</taxon>
    </lineage>
</organism>
<evidence type="ECO:0000313" key="3">
    <source>
        <dbReference type="EMBL" id="SEA51413.1"/>
    </source>
</evidence>
<evidence type="ECO:0000256" key="1">
    <source>
        <dbReference type="SAM" id="MobiDB-lite"/>
    </source>
</evidence>
<evidence type="ECO:0008006" key="5">
    <source>
        <dbReference type="Google" id="ProtNLM"/>
    </source>
</evidence>
<dbReference type="EMBL" id="FNRJ01000004">
    <property type="protein sequence ID" value="SEA51413.1"/>
    <property type="molecule type" value="Genomic_DNA"/>
</dbReference>
<dbReference type="RefSeq" id="WP_091824713.1">
    <property type="nucleotide sequence ID" value="NZ_FNRJ01000004.1"/>
</dbReference>
<feature type="signal peptide" evidence="2">
    <location>
        <begin position="1"/>
        <end position="23"/>
    </location>
</feature>
<reference evidence="4" key="1">
    <citation type="submission" date="2016-10" db="EMBL/GenBank/DDBJ databases">
        <authorList>
            <person name="Varghese N."/>
            <person name="Submissions S."/>
        </authorList>
    </citation>
    <scope>NUCLEOTIDE SEQUENCE [LARGE SCALE GENOMIC DNA]</scope>
    <source>
        <strain evidence="4">DSM 11526</strain>
    </source>
</reference>
<dbReference type="OrthoDB" id="6120668at2"/>
<dbReference type="Proteomes" id="UP000242469">
    <property type="component" value="Unassembled WGS sequence"/>
</dbReference>
<evidence type="ECO:0000256" key="2">
    <source>
        <dbReference type="SAM" id="SignalP"/>
    </source>
</evidence>
<proteinExistence type="predicted"/>
<keyword evidence="4" id="KW-1185">Reference proteome</keyword>
<gene>
    <name evidence="3" type="ORF">SAMN02745729_10459</name>
</gene>
<dbReference type="AlphaFoldDB" id="A0A1H4BTH7"/>
<name>A0A1H4BTH7_9GAMM</name>
<keyword evidence="2" id="KW-0732">Signal</keyword>
<feature type="compositionally biased region" description="Basic and acidic residues" evidence="1">
    <location>
        <begin position="78"/>
        <end position="106"/>
    </location>
</feature>
<feature type="region of interest" description="Disordered" evidence="1">
    <location>
        <begin position="74"/>
        <end position="106"/>
    </location>
</feature>
<evidence type="ECO:0000313" key="4">
    <source>
        <dbReference type="Proteomes" id="UP000242469"/>
    </source>
</evidence>
<protein>
    <recommendedName>
        <fullName evidence="5">DUF4124 domain-containing protein</fullName>
    </recommendedName>
</protein>
<dbReference type="STRING" id="1122198.SAMN02745729_10459"/>
<sequence>MLQPVTTAAIAVALILTTQQAAAQVYSCTVGDRKVYQSTPCEAGGRPVELYVPAPADKPANHTLDDHTQRYIQRREHKARESERIVDQRAREAVASREAKEREQARKDRITSAKFNREVIIGMTESDVRDAWGRPLEINRSQHKSGEYRERWVYKRDGKRQYVYLVNGKVTGRN</sequence>
<accession>A0A1H4BTH7</accession>
<feature type="chain" id="PRO_5017271138" description="DUF4124 domain-containing protein" evidence="2">
    <location>
        <begin position="24"/>
        <end position="174"/>
    </location>
</feature>